<dbReference type="GO" id="GO:0004144">
    <property type="term" value="F:diacylglycerol O-acyltransferase activity"/>
    <property type="evidence" value="ECO:0007669"/>
    <property type="project" value="UniProtKB-EC"/>
</dbReference>
<evidence type="ECO:0000256" key="10">
    <source>
        <dbReference type="ARBA" id="ARBA00023315"/>
    </source>
</evidence>
<dbReference type="STRING" id="331657.A0A4U0WF59"/>
<feature type="region of interest" description="Disordered" evidence="13">
    <location>
        <begin position="18"/>
        <end position="39"/>
    </location>
</feature>
<comment type="similarity">
    <text evidence="3">Belongs to the membrane-bound acyltransferase family. Sterol o-acyltransferase subfamily.</text>
</comment>
<evidence type="ECO:0000256" key="7">
    <source>
        <dbReference type="ARBA" id="ARBA00022824"/>
    </source>
</evidence>
<evidence type="ECO:0000256" key="1">
    <source>
        <dbReference type="ARBA" id="ARBA00004477"/>
    </source>
</evidence>
<keyword evidence="10" id="KW-0012">Acyltransferase</keyword>
<proteinExistence type="inferred from homology"/>
<dbReference type="Proteomes" id="UP000308768">
    <property type="component" value="Unassembled WGS sequence"/>
</dbReference>
<comment type="subcellular location">
    <subcellularLocation>
        <location evidence="1">Endoplasmic reticulum membrane</location>
        <topology evidence="1">Multi-pass membrane protein</topology>
    </subcellularLocation>
</comment>
<evidence type="ECO:0000313" key="17">
    <source>
        <dbReference type="Proteomes" id="UP000308768"/>
    </source>
</evidence>
<dbReference type="PANTHER" id="PTHR10408:SF7">
    <property type="entry name" value="DIACYLGLYCEROL O-ACYLTRANSFERASE 1"/>
    <property type="match status" value="1"/>
</dbReference>
<reference evidence="16 17" key="1">
    <citation type="submission" date="2017-03" db="EMBL/GenBank/DDBJ databases">
        <title>Genomes of endolithic fungi from Antarctica.</title>
        <authorList>
            <person name="Coleine C."/>
            <person name="Masonjones S."/>
            <person name="Stajich J.E."/>
        </authorList>
    </citation>
    <scope>NUCLEOTIDE SEQUENCE [LARGE SCALE GENOMIC DNA]</scope>
    <source>
        <strain evidence="16 17">CCFEE 5187</strain>
    </source>
</reference>
<evidence type="ECO:0000313" key="16">
    <source>
        <dbReference type="EMBL" id="TKA61450.1"/>
    </source>
</evidence>
<feature type="transmembrane region" description="Helical" evidence="14">
    <location>
        <begin position="336"/>
        <end position="358"/>
    </location>
</feature>
<evidence type="ECO:0000256" key="12">
    <source>
        <dbReference type="PIRSR" id="PIRSR000439-1"/>
    </source>
</evidence>
<dbReference type="PANTHER" id="PTHR10408">
    <property type="entry name" value="STEROL O-ACYLTRANSFERASE"/>
    <property type="match status" value="1"/>
</dbReference>
<feature type="transmembrane region" description="Helical" evidence="14">
    <location>
        <begin position="297"/>
        <end position="316"/>
    </location>
</feature>
<evidence type="ECO:0000256" key="14">
    <source>
        <dbReference type="SAM" id="Phobius"/>
    </source>
</evidence>
<dbReference type="PIRSF" id="PIRSF000439">
    <property type="entry name" value="Oat_ACAT_DAG_ARE"/>
    <property type="match status" value="1"/>
</dbReference>
<evidence type="ECO:0000256" key="8">
    <source>
        <dbReference type="ARBA" id="ARBA00022989"/>
    </source>
</evidence>
<gene>
    <name evidence="16" type="ORF">B0A49_09599</name>
</gene>
<evidence type="ECO:0000256" key="11">
    <source>
        <dbReference type="ARBA" id="ARBA00023568"/>
    </source>
</evidence>
<evidence type="ECO:0000256" key="6">
    <source>
        <dbReference type="ARBA" id="ARBA00022692"/>
    </source>
</evidence>
<dbReference type="EC" id="2.3.1.20" evidence="4"/>
<keyword evidence="8 14" id="KW-1133">Transmembrane helix</keyword>
<accession>A0A4U0WF59</accession>
<comment type="caution">
    <text evidence="16">The sequence shown here is derived from an EMBL/GenBank/DDBJ whole genome shotgun (WGS) entry which is preliminary data.</text>
</comment>
<comment type="pathway">
    <text evidence="2">Lipid metabolism.</text>
</comment>
<sequence>MATGTLIDTAIATSHELPDSISSNQSNAGQTKTVQSKDEAQIALSSSKTRSKKFRHTFAIHSTRKASCLSHDSEAAPSFLGFKNLMVLMLIVSNLRLMIENFRKYGVLICLSCHDYRRQDVIYGSILYLLVPCHLFVAYIIELAAAQQAKGAVARAKKTEDTPQQAERERKRFQTTWHLIALAHGINATLNLIIATTVVYYYIHHPGIGTLCEIHAVIVWLKTSSYALTNRDLRHSLMAPSDTSPMPEIYTSCPYPQNITLRNLTYFWWAPTLVYQPVYPRTDKIRWPFVFKRLAEVVGLSIVIWIASAQYAAPLLQNSLDKISTLDLTAILERILKLSTISLFCWLAGFFALFHSFLNALAEVTRFGDREFYTDWWNSYSVRSYWTTWNKPVFHFMKRHIYSPLVGRGVPPQVAQILVFVFSGVLHELLVGVPTHNILGVAFLGMLLQLPLIILTDPLTRYRDAAGHVPVNAKVVGNLVFWVSLCLVGQPLAALLYFFAWQAKYGSLKPPCVRLSQAALRFAAKPDIAKDVIDALDEVHRVLNAVTSLQDALDEKLAEYVFFPLSHVLRESQKLPVRALEICLE</sequence>
<keyword evidence="5" id="KW-0808">Transferase</keyword>
<dbReference type="Pfam" id="PF03062">
    <property type="entry name" value="MBOAT"/>
    <property type="match status" value="1"/>
</dbReference>
<keyword evidence="6 14" id="KW-0812">Transmembrane</keyword>
<dbReference type="GO" id="GO:0019432">
    <property type="term" value="P:triglyceride biosynthetic process"/>
    <property type="evidence" value="ECO:0007669"/>
    <property type="project" value="TreeGrafter"/>
</dbReference>
<feature type="transmembrane region" description="Helical" evidence="14">
    <location>
        <begin position="479"/>
        <end position="500"/>
    </location>
</feature>
<evidence type="ECO:0000256" key="13">
    <source>
        <dbReference type="SAM" id="MobiDB-lite"/>
    </source>
</evidence>
<comment type="function">
    <text evidence="11">Sterol O-acyltransferase that catalyzes the formation of stery esters.</text>
</comment>
<dbReference type="Pfam" id="PF24173">
    <property type="entry name" value="TPR_TTI1_N"/>
    <property type="match status" value="1"/>
</dbReference>
<dbReference type="InterPro" id="IPR004299">
    <property type="entry name" value="MBOAT_fam"/>
</dbReference>
<evidence type="ECO:0000256" key="4">
    <source>
        <dbReference type="ARBA" id="ARBA00013244"/>
    </source>
</evidence>
<feature type="transmembrane region" description="Helical" evidence="14">
    <location>
        <begin position="413"/>
        <end position="431"/>
    </location>
</feature>
<evidence type="ECO:0000256" key="3">
    <source>
        <dbReference type="ARBA" id="ARBA00009010"/>
    </source>
</evidence>
<evidence type="ECO:0000256" key="2">
    <source>
        <dbReference type="ARBA" id="ARBA00005189"/>
    </source>
</evidence>
<organism evidence="16 17">
    <name type="scientific">Cryomyces minteri</name>
    <dbReference type="NCBI Taxonomy" id="331657"/>
    <lineage>
        <taxon>Eukaryota</taxon>
        <taxon>Fungi</taxon>
        <taxon>Dikarya</taxon>
        <taxon>Ascomycota</taxon>
        <taxon>Pezizomycotina</taxon>
        <taxon>Dothideomycetes</taxon>
        <taxon>Dothideomycetes incertae sedis</taxon>
        <taxon>Cryomyces</taxon>
    </lineage>
</organism>
<protein>
    <recommendedName>
        <fullName evidence="4">diacylglycerol O-acyltransferase</fullName>
        <ecNumber evidence="4">2.3.1.20</ecNumber>
    </recommendedName>
</protein>
<feature type="transmembrane region" description="Helical" evidence="14">
    <location>
        <begin position="438"/>
        <end position="459"/>
    </location>
</feature>
<feature type="active site" evidence="12">
    <location>
        <position position="427"/>
    </location>
</feature>
<keyword evidence="9 14" id="KW-0472">Membrane</keyword>
<dbReference type="EMBL" id="NAJN01001738">
    <property type="protein sequence ID" value="TKA61450.1"/>
    <property type="molecule type" value="Genomic_DNA"/>
</dbReference>
<dbReference type="AlphaFoldDB" id="A0A4U0WF59"/>
<evidence type="ECO:0000256" key="5">
    <source>
        <dbReference type="ARBA" id="ARBA00022679"/>
    </source>
</evidence>
<feature type="transmembrane region" description="Helical" evidence="14">
    <location>
        <begin position="177"/>
        <end position="203"/>
    </location>
</feature>
<feature type="transmembrane region" description="Helical" evidence="14">
    <location>
        <begin position="121"/>
        <end position="141"/>
    </location>
</feature>
<dbReference type="GO" id="GO:0005789">
    <property type="term" value="C:endoplasmic reticulum membrane"/>
    <property type="evidence" value="ECO:0007669"/>
    <property type="project" value="UniProtKB-SubCell"/>
</dbReference>
<feature type="compositionally biased region" description="Polar residues" evidence="13">
    <location>
        <begin position="20"/>
        <end position="34"/>
    </location>
</feature>
<feature type="domain" description="TTI1 N-terminal TPR" evidence="15">
    <location>
        <begin position="507"/>
        <end position="584"/>
    </location>
</feature>
<keyword evidence="17" id="KW-1185">Reference proteome</keyword>
<keyword evidence="7" id="KW-0256">Endoplasmic reticulum</keyword>
<evidence type="ECO:0000259" key="15">
    <source>
        <dbReference type="Pfam" id="PF24173"/>
    </source>
</evidence>
<name>A0A4U0WF59_9PEZI</name>
<feature type="non-terminal residue" evidence="16">
    <location>
        <position position="585"/>
    </location>
</feature>
<dbReference type="InterPro" id="IPR014371">
    <property type="entry name" value="Oat_ACAT_DAG_ARE"/>
</dbReference>
<evidence type="ECO:0000256" key="9">
    <source>
        <dbReference type="ARBA" id="ARBA00023136"/>
    </source>
</evidence>
<dbReference type="InterPro" id="IPR057566">
    <property type="entry name" value="TPR_TTI1_N"/>
</dbReference>
<dbReference type="OrthoDB" id="10039049at2759"/>